<dbReference type="Proteomes" id="UP000708208">
    <property type="component" value="Unassembled WGS sequence"/>
</dbReference>
<proteinExistence type="predicted"/>
<organism evidence="1 2">
    <name type="scientific">Allacma fusca</name>
    <dbReference type="NCBI Taxonomy" id="39272"/>
    <lineage>
        <taxon>Eukaryota</taxon>
        <taxon>Metazoa</taxon>
        <taxon>Ecdysozoa</taxon>
        <taxon>Arthropoda</taxon>
        <taxon>Hexapoda</taxon>
        <taxon>Collembola</taxon>
        <taxon>Symphypleona</taxon>
        <taxon>Sminthuridae</taxon>
        <taxon>Allacma</taxon>
    </lineage>
</organism>
<reference evidence="1" key="1">
    <citation type="submission" date="2021-06" db="EMBL/GenBank/DDBJ databases">
        <authorList>
            <person name="Hodson N. C."/>
            <person name="Mongue J. A."/>
            <person name="Jaron S. K."/>
        </authorList>
    </citation>
    <scope>NUCLEOTIDE SEQUENCE</scope>
</reference>
<evidence type="ECO:0000313" key="2">
    <source>
        <dbReference type="Proteomes" id="UP000708208"/>
    </source>
</evidence>
<keyword evidence="2" id="KW-1185">Reference proteome</keyword>
<gene>
    <name evidence="1" type="ORF">AFUS01_LOCUS26293</name>
</gene>
<name>A0A8J2KDA7_9HEXA</name>
<dbReference type="EMBL" id="CAJVCH010349053">
    <property type="protein sequence ID" value="CAG7815626.1"/>
    <property type="molecule type" value="Genomic_DNA"/>
</dbReference>
<evidence type="ECO:0000313" key="1">
    <source>
        <dbReference type="EMBL" id="CAG7815626.1"/>
    </source>
</evidence>
<comment type="caution">
    <text evidence="1">The sequence shown here is derived from an EMBL/GenBank/DDBJ whole genome shotgun (WGS) entry which is preliminary data.</text>
</comment>
<protein>
    <submittedName>
        <fullName evidence="1">Uncharacterized protein</fullName>
    </submittedName>
</protein>
<sequence>MFLSRSLCQEVINWAAVNTFDEKKAFPNAYFDALNPAEMNWGRNIAQRKRQIKQVKPKGLKNRLLQLANYFIMNTIQTTDTCQQPTSQKKLCLGKAGLPTRVSGGPLHYQIRADTDLS</sequence>
<accession>A0A8J2KDA7</accession>
<dbReference type="AlphaFoldDB" id="A0A8J2KDA7"/>